<sequence length="72" mass="8040">MSFAVRRVEKKSSGLEKAKQCGGRMERYVVVVCVSDVLVSRLVAIGKANKIPLRRDYLKIMMQLGIAARDEA</sequence>
<comment type="caution">
    <text evidence="1">The sequence shown here is derived from an EMBL/GenBank/DDBJ whole genome shotgun (WGS) entry which is preliminary data.</text>
</comment>
<keyword evidence="2" id="KW-1185">Reference proteome</keyword>
<gene>
    <name evidence="1" type="ORF">BC938DRAFT_475708</name>
</gene>
<evidence type="ECO:0000313" key="1">
    <source>
        <dbReference type="EMBL" id="RUS35120.1"/>
    </source>
</evidence>
<dbReference type="Proteomes" id="UP000274822">
    <property type="component" value="Unassembled WGS sequence"/>
</dbReference>
<name>A0A433QZA2_9FUNG</name>
<dbReference type="EMBL" id="RBNJ01000215">
    <property type="protein sequence ID" value="RUS35120.1"/>
    <property type="molecule type" value="Genomic_DNA"/>
</dbReference>
<protein>
    <submittedName>
        <fullName evidence="1">Uncharacterized protein</fullName>
    </submittedName>
</protein>
<reference evidence="1 2" key="1">
    <citation type="journal article" date="2018" name="New Phytol.">
        <title>Phylogenomics of Endogonaceae and evolution of mycorrhizas within Mucoromycota.</title>
        <authorList>
            <person name="Chang Y."/>
            <person name="Desiro A."/>
            <person name="Na H."/>
            <person name="Sandor L."/>
            <person name="Lipzen A."/>
            <person name="Clum A."/>
            <person name="Barry K."/>
            <person name="Grigoriev I.V."/>
            <person name="Martin F.M."/>
            <person name="Stajich J.E."/>
            <person name="Smith M.E."/>
            <person name="Bonito G."/>
            <person name="Spatafora J.W."/>
        </authorList>
    </citation>
    <scope>NUCLEOTIDE SEQUENCE [LARGE SCALE GENOMIC DNA]</scope>
    <source>
        <strain evidence="1 2">AD002</strain>
    </source>
</reference>
<organism evidence="1 2">
    <name type="scientific">Jimgerdemannia flammicorona</name>
    <dbReference type="NCBI Taxonomy" id="994334"/>
    <lineage>
        <taxon>Eukaryota</taxon>
        <taxon>Fungi</taxon>
        <taxon>Fungi incertae sedis</taxon>
        <taxon>Mucoromycota</taxon>
        <taxon>Mucoromycotina</taxon>
        <taxon>Endogonomycetes</taxon>
        <taxon>Endogonales</taxon>
        <taxon>Endogonaceae</taxon>
        <taxon>Jimgerdemannia</taxon>
    </lineage>
</organism>
<proteinExistence type="predicted"/>
<accession>A0A433QZA2</accession>
<evidence type="ECO:0000313" key="2">
    <source>
        <dbReference type="Proteomes" id="UP000274822"/>
    </source>
</evidence>
<dbReference type="AlphaFoldDB" id="A0A433QZA2"/>